<gene>
    <name evidence="8" type="primary">GTF2I</name>
</gene>
<reference evidence="8" key="1">
    <citation type="submission" date="2025-08" db="UniProtKB">
        <authorList>
            <consortium name="Ensembl"/>
        </authorList>
    </citation>
    <scope>IDENTIFICATION</scope>
</reference>
<dbReference type="FunFam" id="3.90.1460.10:FF:000002">
    <property type="entry name" value="General transcription factor II-I isoform 1"/>
    <property type="match status" value="1"/>
</dbReference>
<proteinExistence type="predicted"/>
<reference evidence="8" key="2">
    <citation type="submission" date="2025-09" db="UniProtKB">
        <authorList>
            <consortium name="Ensembl"/>
        </authorList>
    </citation>
    <scope>IDENTIFICATION</scope>
</reference>
<dbReference type="GO" id="GO:0003700">
    <property type="term" value="F:DNA-binding transcription factor activity"/>
    <property type="evidence" value="ECO:0007669"/>
    <property type="project" value="TreeGrafter"/>
</dbReference>
<evidence type="ECO:0000256" key="5">
    <source>
        <dbReference type="ARBA" id="ARBA00023163"/>
    </source>
</evidence>
<evidence type="ECO:0000256" key="1">
    <source>
        <dbReference type="ARBA" id="ARBA00004123"/>
    </source>
</evidence>
<keyword evidence="6" id="KW-0539">Nucleus</keyword>
<feature type="compositionally biased region" description="Acidic residues" evidence="7">
    <location>
        <begin position="227"/>
        <end position="242"/>
    </location>
</feature>
<evidence type="ECO:0000256" key="6">
    <source>
        <dbReference type="ARBA" id="ARBA00023242"/>
    </source>
</evidence>
<evidence type="ECO:0000313" key="8">
    <source>
        <dbReference type="Ensembl" id="ENSCAFP00020013339.1"/>
    </source>
</evidence>
<dbReference type="Ensembl" id="ENSCAFT00020015393.1">
    <property type="protein sequence ID" value="ENSCAFP00020013339.1"/>
    <property type="gene ID" value="ENSCAFG00020006044.1"/>
</dbReference>
<feature type="region of interest" description="Disordered" evidence="7">
    <location>
        <begin position="206"/>
        <end position="266"/>
    </location>
</feature>
<keyword evidence="3" id="KW-0805">Transcription regulation</keyword>
<feature type="region of interest" description="Disordered" evidence="7">
    <location>
        <begin position="584"/>
        <end position="603"/>
    </location>
</feature>
<evidence type="ECO:0000313" key="9">
    <source>
        <dbReference type="Proteomes" id="UP000694391"/>
    </source>
</evidence>
<comment type="subcellular location">
    <subcellularLocation>
        <location evidence="1">Nucleus</location>
    </subcellularLocation>
</comment>
<keyword evidence="2" id="KW-0677">Repeat</keyword>
<evidence type="ECO:0000256" key="3">
    <source>
        <dbReference type="ARBA" id="ARBA00023015"/>
    </source>
</evidence>
<dbReference type="PANTHER" id="PTHR46304">
    <property type="entry name" value="GENERAL TRANSCRIPTION FACTOR II-I REPEAT DOMAIN-CONTAINING PROTEIN 1"/>
    <property type="match status" value="1"/>
</dbReference>
<dbReference type="GO" id="GO:0003677">
    <property type="term" value="F:DNA binding"/>
    <property type="evidence" value="ECO:0007669"/>
    <property type="project" value="UniProtKB-KW"/>
</dbReference>
<dbReference type="InterPro" id="IPR004212">
    <property type="entry name" value="GTF2I"/>
</dbReference>
<dbReference type="SUPFAM" id="SSF117773">
    <property type="entry name" value="GTF2I-like repeat"/>
    <property type="match status" value="5"/>
</dbReference>
<protein>
    <submittedName>
        <fullName evidence="8">Ral transcription factor IIi</fullName>
    </submittedName>
</protein>
<keyword evidence="4" id="KW-0238">DNA-binding</keyword>
<dbReference type="AlphaFoldDB" id="A0A8C0KCG9"/>
<evidence type="ECO:0000256" key="2">
    <source>
        <dbReference type="ARBA" id="ARBA00022737"/>
    </source>
</evidence>
<dbReference type="PANTHER" id="PTHR46304:SF2">
    <property type="entry name" value="GENERAL TRANSCRIPTION FACTOR II-I"/>
    <property type="match status" value="1"/>
</dbReference>
<sequence>MAQVAMSTLPVEDEESSESRMVVTFLMSALESMCKELAKSKAEVACIAVYETDVFVVGTERGRAFVNTRKDFQKDFVKYCVEEEEKAAEMHKMKSTTPANRMSVDAVEIETLRKTVEDYFCFCYGKVIHLNFLKDIKLSLVKGGLCNWFHSISLEMAAVTVKEESEDPDYYQYNIQGILFMHFFFPELFVYMWFIFSLGSHHSSEGNEGTEMEVPAEDSTQHVPSETSEDPEVEVTIEDDDYSPPTKRPKSSEPPQPAVSEPANAGKRKVREFNFGTFKIRRGQAPFLSVLPVISSQAIKAKGPVTIPYPLFQSHVEDLYVEGLPEGIPFRRPSTYGIPRLERILLAKERIRFVIKKHELLNSTREDLQLDKPASGVKEEWYARITKLRKMVDQLFCKKFAEALGSTEAKAVPYQKFEAHPNDLYVEGLPENIPFRSPSWYGIPRLEKIIQVGNRIKFVIKRPELLTHSTTEVTQPRTNTPVKEDWNVRITKLRKQVEEIFNLKFAQALGLTEAVKVPYPVFESNPEFLYVEGLPEGIPFRSPTWFGIPRLERIVRGSNKIKFVVKKPELVISYLPPGMASKINTKALQSPKRPRSPGSNSKVPEIEVTVEGPNNNNPQTSAVRTPTQTNGSNVPFKPRGREFSFEAWNAKITDLKQKVENLFNEKCGEALGLKQAVKVPFALFESFPEDFYVEGLPEGVPFRRPSTFGKINSSPNVNTTASGVEDLNIIQVTIPDDDNERLSKVEKARQLREQVNDLFSRKFGEAIGMGFPVKVPYRKITINPGCVVVDGMPPGVSFKAPSYLEISSMRRILDSAEFIKFTVIRFAFIVQLTSSLLFFSHPPPPLFFLIEIKETDGNSQIKQEPDPTW</sequence>
<keyword evidence="9" id="KW-1185">Reference proteome</keyword>
<dbReference type="FunFam" id="3.90.1460.10:FF:000001">
    <property type="entry name" value="general transcription factor II-I isoform X1"/>
    <property type="match status" value="2"/>
</dbReference>
<name>A0A8C0KCG9_CANLU</name>
<accession>A0A8C0KCG9</accession>
<dbReference type="GeneTree" id="ENSGT00940000160349"/>
<dbReference type="Pfam" id="PF02946">
    <property type="entry name" value="GTF2I"/>
    <property type="match status" value="5"/>
</dbReference>
<evidence type="ECO:0000256" key="4">
    <source>
        <dbReference type="ARBA" id="ARBA00023125"/>
    </source>
</evidence>
<dbReference type="GO" id="GO:0005634">
    <property type="term" value="C:nucleus"/>
    <property type="evidence" value="ECO:0007669"/>
    <property type="project" value="UniProtKB-SubCell"/>
</dbReference>
<dbReference type="InterPro" id="IPR036647">
    <property type="entry name" value="GTF2I-like_rpt_sf"/>
</dbReference>
<dbReference type="Gene3D" id="3.90.1460.10">
    <property type="entry name" value="GTF2I-like"/>
    <property type="match status" value="5"/>
</dbReference>
<feature type="compositionally biased region" description="Polar residues" evidence="7">
    <location>
        <begin position="612"/>
        <end position="633"/>
    </location>
</feature>
<feature type="region of interest" description="Disordered" evidence="7">
    <location>
        <begin position="609"/>
        <end position="636"/>
    </location>
</feature>
<keyword evidence="5" id="KW-0804">Transcription</keyword>
<dbReference type="Proteomes" id="UP000694391">
    <property type="component" value="Unplaced"/>
</dbReference>
<dbReference type="PROSITE" id="PS51139">
    <property type="entry name" value="GTF2I"/>
    <property type="match status" value="5"/>
</dbReference>
<organism evidence="8 9">
    <name type="scientific">Canis lupus dingo</name>
    <name type="common">dingo</name>
    <dbReference type="NCBI Taxonomy" id="286419"/>
    <lineage>
        <taxon>Eukaryota</taxon>
        <taxon>Metazoa</taxon>
        <taxon>Chordata</taxon>
        <taxon>Craniata</taxon>
        <taxon>Vertebrata</taxon>
        <taxon>Euteleostomi</taxon>
        <taxon>Mammalia</taxon>
        <taxon>Eutheria</taxon>
        <taxon>Laurasiatheria</taxon>
        <taxon>Carnivora</taxon>
        <taxon>Caniformia</taxon>
        <taxon>Canidae</taxon>
        <taxon>Canis</taxon>
    </lineage>
</organism>
<evidence type="ECO:0000256" key="7">
    <source>
        <dbReference type="SAM" id="MobiDB-lite"/>
    </source>
</evidence>